<reference evidence="2" key="1">
    <citation type="submission" date="2016-10" db="EMBL/GenBank/DDBJ databases">
        <authorList>
            <person name="Varghese N."/>
            <person name="Submissions S."/>
        </authorList>
    </citation>
    <scope>NUCLEOTIDE SEQUENCE [LARGE SCALE GENOMIC DNA]</scope>
    <source>
        <strain evidence="2">Gh-67</strain>
    </source>
</reference>
<dbReference type="EMBL" id="FNCG01000030">
    <property type="protein sequence ID" value="SDI73762.1"/>
    <property type="molecule type" value="Genomic_DNA"/>
</dbReference>
<gene>
    <name evidence="1" type="ORF">SAMN05192573_13017</name>
</gene>
<dbReference type="Gene3D" id="3.20.20.410">
    <property type="entry name" value="Protein of unknown function UPF0759"/>
    <property type="match status" value="1"/>
</dbReference>
<dbReference type="RefSeq" id="WP_091176200.1">
    <property type="nucleotide sequence ID" value="NZ_FNCG01000030.1"/>
</dbReference>
<dbReference type="PANTHER" id="PTHR30348">
    <property type="entry name" value="UNCHARACTERIZED PROTEIN YECE"/>
    <property type="match status" value="1"/>
</dbReference>
<dbReference type="InterPro" id="IPR002763">
    <property type="entry name" value="DUF72"/>
</dbReference>
<dbReference type="STRING" id="551996.SAMN05192573_13017"/>
<dbReference type="Pfam" id="PF01904">
    <property type="entry name" value="DUF72"/>
    <property type="match status" value="1"/>
</dbReference>
<keyword evidence="2" id="KW-1185">Reference proteome</keyword>
<evidence type="ECO:0000313" key="1">
    <source>
        <dbReference type="EMBL" id="SDI73762.1"/>
    </source>
</evidence>
<sequence>MKGLFFGGTSGLQIDRPRRDFPPEYSHLSRLGYYALQENSIEINSSFYKIPQAKTIARWATEVTEGFRFTFKLWQGITHQKSLFFNEEEVTRFMQAIHLPETERGCLLVQFPPSLQAGALPQLTELLEALKPYTWSMAVEFRHPSWYRDEVFELLNWYQAAMVLQDMPKSATPMEITADELVYLRFHGPSGNYKGSYSESFLSEYASYINEWQQEGKIVYVYFNNTAGAALENLQLLKQLLA</sequence>
<dbReference type="PANTHER" id="PTHR30348:SF14">
    <property type="entry name" value="BLR8050 PROTEIN"/>
    <property type="match status" value="1"/>
</dbReference>
<dbReference type="Proteomes" id="UP000199705">
    <property type="component" value="Unassembled WGS sequence"/>
</dbReference>
<dbReference type="AlphaFoldDB" id="A0A1G8N0Q3"/>
<organism evidence="1 2">
    <name type="scientific">Mucilaginibacter gossypii</name>
    <dbReference type="NCBI Taxonomy" id="551996"/>
    <lineage>
        <taxon>Bacteria</taxon>
        <taxon>Pseudomonadati</taxon>
        <taxon>Bacteroidota</taxon>
        <taxon>Sphingobacteriia</taxon>
        <taxon>Sphingobacteriales</taxon>
        <taxon>Sphingobacteriaceae</taxon>
        <taxon>Mucilaginibacter</taxon>
    </lineage>
</organism>
<name>A0A1G8N0Q3_9SPHI</name>
<evidence type="ECO:0000313" key="2">
    <source>
        <dbReference type="Proteomes" id="UP000199705"/>
    </source>
</evidence>
<proteinExistence type="predicted"/>
<protein>
    <submittedName>
        <fullName evidence="1">Uncharacterized conserved protein YecE, DUF72 family</fullName>
    </submittedName>
</protein>
<accession>A0A1G8N0Q3</accession>
<dbReference type="InterPro" id="IPR036520">
    <property type="entry name" value="UPF0759_sf"/>
</dbReference>
<dbReference type="SUPFAM" id="SSF117396">
    <property type="entry name" value="TM1631-like"/>
    <property type="match status" value="1"/>
</dbReference>